<dbReference type="Gene3D" id="3.30.200.20">
    <property type="entry name" value="Phosphorylase Kinase, domain 1"/>
    <property type="match status" value="1"/>
</dbReference>
<feature type="compositionally biased region" description="Basic and acidic residues" evidence="11">
    <location>
        <begin position="1"/>
        <end position="13"/>
    </location>
</feature>
<dbReference type="InterPro" id="IPR011009">
    <property type="entry name" value="Kinase-like_dom_sf"/>
</dbReference>
<comment type="caution">
    <text evidence="13">The sequence shown here is derived from an EMBL/GenBank/DDBJ whole genome shotgun (WGS) entry which is preliminary data.</text>
</comment>
<feature type="active site" description="Charge relay system" evidence="9">
    <location>
        <position position="828"/>
    </location>
</feature>
<dbReference type="GO" id="GO:0050684">
    <property type="term" value="P:regulation of mRNA processing"/>
    <property type="evidence" value="ECO:0007669"/>
    <property type="project" value="TreeGrafter"/>
</dbReference>
<dbReference type="InterPro" id="IPR000209">
    <property type="entry name" value="Peptidase_S8/S53_dom"/>
</dbReference>
<evidence type="ECO:0000256" key="3">
    <source>
        <dbReference type="ARBA" id="ARBA00022679"/>
    </source>
</evidence>
<dbReference type="Gene3D" id="3.40.50.200">
    <property type="entry name" value="Peptidase S8/S53 domain"/>
    <property type="match status" value="1"/>
</dbReference>
<comment type="similarity">
    <text evidence="9">Belongs to the peptidase S8 family.</text>
</comment>
<dbReference type="InterPro" id="IPR000719">
    <property type="entry name" value="Prot_kinase_dom"/>
</dbReference>
<feature type="domain" description="Protein kinase" evidence="12">
    <location>
        <begin position="1134"/>
        <end position="1489"/>
    </location>
</feature>
<organism evidence="13 14">
    <name type="scientific">Metarhizium rileyi (strain RCEF 4871)</name>
    <name type="common">Nomuraea rileyi</name>
    <dbReference type="NCBI Taxonomy" id="1649241"/>
    <lineage>
        <taxon>Eukaryota</taxon>
        <taxon>Fungi</taxon>
        <taxon>Dikarya</taxon>
        <taxon>Ascomycota</taxon>
        <taxon>Pezizomycotina</taxon>
        <taxon>Sordariomycetes</taxon>
        <taxon>Hypocreomycetidae</taxon>
        <taxon>Hypocreales</taxon>
        <taxon>Clavicipitaceae</taxon>
        <taxon>Metarhizium</taxon>
    </lineage>
</organism>
<dbReference type="Pfam" id="PF00069">
    <property type="entry name" value="Pkinase"/>
    <property type="match status" value="1"/>
</dbReference>
<dbReference type="GO" id="GO:0004252">
    <property type="term" value="F:serine-type endopeptidase activity"/>
    <property type="evidence" value="ECO:0007669"/>
    <property type="project" value="UniProtKB-UniRule"/>
</dbReference>
<dbReference type="Proteomes" id="UP000243498">
    <property type="component" value="Unassembled WGS sequence"/>
</dbReference>
<gene>
    <name evidence="13" type="ORF">NOR_07965</name>
</gene>
<proteinExistence type="inferred from homology"/>
<feature type="binding site" evidence="10">
    <location>
        <position position="1165"/>
    </location>
    <ligand>
        <name>ATP</name>
        <dbReference type="ChEBI" id="CHEBI:30616"/>
    </ligand>
</feature>
<dbReference type="SUPFAM" id="SSF56112">
    <property type="entry name" value="Protein kinase-like (PK-like)"/>
    <property type="match status" value="1"/>
</dbReference>
<dbReference type="Gene3D" id="1.10.510.10">
    <property type="entry name" value="Transferase(Phosphotransferase) domain 1"/>
    <property type="match status" value="1"/>
</dbReference>
<dbReference type="InterPro" id="IPR036852">
    <property type="entry name" value="Peptidase_S8/S53_dom_sf"/>
</dbReference>
<dbReference type="SMART" id="SM00220">
    <property type="entry name" value="S_TKc"/>
    <property type="match status" value="1"/>
</dbReference>
<dbReference type="InterPro" id="IPR017441">
    <property type="entry name" value="Protein_kinase_ATP_BS"/>
</dbReference>
<dbReference type="EMBL" id="AZHC01000042">
    <property type="protein sequence ID" value="OAA35386.1"/>
    <property type="molecule type" value="Genomic_DNA"/>
</dbReference>
<evidence type="ECO:0000259" key="12">
    <source>
        <dbReference type="PROSITE" id="PS50011"/>
    </source>
</evidence>
<dbReference type="GO" id="GO:0006508">
    <property type="term" value="P:proteolysis"/>
    <property type="evidence" value="ECO:0007669"/>
    <property type="project" value="UniProtKB-KW"/>
</dbReference>
<accession>A0A166X3K5</accession>
<keyword evidence="9" id="KW-0378">Hydrolase</keyword>
<dbReference type="PANTHER" id="PTHR47634">
    <property type="entry name" value="PROTEIN KINASE DOMAIN-CONTAINING PROTEIN-RELATED"/>
    <property type="match status" value="1"/>
</dbReference>
<dbReference type="GO" id="GO:0005524">
    <property type="term" value="F:ATP binding"/>
    <property type="evidence" value="ECO:0007669"/>
    <property type="project" value="UniProtKB-UniRule"/>
</dbReference>
<protein>
    <recommendedName>
        <fullName evidence="1">non-specific serine/threonine protein kinase</fullName>
        <ecNumber evidence="1">2.7.11.1</ecNumber>
    </recommendedName>
</protein>
<feature type="region of interest" description="Disordered" evidence="11">
    <location>
        <begin position="1"/>
        <end position="61"/>
    </location>
</feature>
<evidence type="ECO:0000313" key="13">
    <source>
        <dbReference type="EMBL" id="OAA35386.1"/>
    </source>
</evidence>
<dbReference type="PANTHER" id="PTHR47634:SF9">
    <property type="entry name" value="PROTEIN KINASE DOMAIN-CONTAINING PROTEIN-RELATED"/>
    <property type="match status" value="1"/>
</dbReference>
<feature type="active site" description="Charge relay system" evidence="9">
    <location>
        <position position="985"/>
    </location>
</feature>
<dbReference type="GO" id="GO:0004674">
    <property type="term" value="F:protein serine/threonine kinase activity"/>
    <property type="evidence" value="ECO:0007669"/>
    <property type="project" value="UniProtKB-KW"/>
</dbReference>
<keyword evidence="5" id="KW-0418">Kinase</keyword>
<keyword evidence="9" id="KW-0720">Serine protease</keyword>
<dbReference type="OrthoDB" id="4936624at2759"/>
<comment type="catalytic activity">
    <reaction evidence="8">
        <text>L-seryl-[protein] + ATP = O-phospho-L-seryl-[protein] + ADP + H(+)</text>
        <dbReference type="Rhea" id="RHEA:17989"/>
        <dbReference type="Rhea" id="RHEA-COMP:9863"/>
        <dbReference type="Rhea" id="RHEA-COMP:11604"/>
        <dbReference type="ChEBI" id="CHEBI:15378"/>
        <dbReference type="ChEBI" id="CHEBI:29999"/>
        <dbReference type="ChEBI" id="CHEBI:30616"/>
        <dbReference type="ChEBI" id="CHEBI:83421"/>
        <dbReference type="ChEBI" id="CHEBI:456216"/>
        <dbReference type="EC" id="2.7.11.1"/>
    </reaction>
</comment>
<dbReference type="GO" id="GO:0000245">
    <property type="term" value="P:spliceosomal complex assembly"/>
    <property type="evidence" value="ECO:0007669"/>
    <property type="project" value="TreeGrafter"/>
</dbReference>
<evidence type="ECO:0000256" key="11">
    <source>
        <dbReference type="SAM" id="MobiDB-lite"/>
    </source>
</evidence>
<dbReference type="PROSITE" id="PS00107">
    <property type="entry name" value="PROTEIN_KINASE_ATP"/>
    <property type="match status" value="1"/>
</dbReference>
<dbReference type="EC" id="2.7.11.1" evidence="1"/>
<sequence>MEDTKDIEGENTPRTRKGHKRERGERKGHGDNRKPSSRSGAPKTTGSVHQPAVKNDENRADEDVDTLLAEALSKFPGEHDTDQHDSQDLDMTLYEQEMRDFEANFRPRFEFAASRTQFGRDNLLHIITRQSWPRTPKEAAFIKWFLRQPKHHRLLRLENGLGSTPMHNAFSLPLEPFVNIVLEAEGLDIISILKRKCSKGNCIHLAIEQSYSKLSDLIDKCAKDVTIFMGDDSFPEDTPLHVAVRNILVPTRNRPGAVEGVQVPEEGAEMVAQDDDLGSQHSDGDDGSELYGSDGSYDEGESEFSEGESEFSDYVQSPEPENEVDPDNNDARGYMEEMHVFAAEDYVLESEAQRKERLKRILHHLDKDTARPRPPSRTQNAHVDYPLHIRTDVSTMSSSWVQDDSTADPVDLPLDHSVCLLMKVCPGALGVKNKYGRTPYQEREHVLLNDPLVQKLVKEYAEMHAYRGGAREARETRAKREIVVRDPISHYLRSFCMRKSESRDEIMKRLYKPGQEYHIEFDLSGMPTPVVTLEYLAQLEKHLKFESILKYVALPLLSVDTGRVGNSKSPAPRLGEMQYAAKRNGRSDLVAIFDWLWHRGVREIIKVMVSDDGEVPHADEAIVDALYGFKVREWEWKRVDLCSDVICEASPAVREISLYSSGSSAVLMGWASEHGIGNRNKFPLLETVNLYMQEGLEYPARRSQNNKNFRDRVIKYGGRGPSGNLIKVVLLPDSNPSKLSSELSTTEPMEDAPSWLKSTWDFATFLLNASKKRGQGNQVPPVKIAIIDDGIDATQYDLQSKIAGGASFFPYPHSSELVNSYYVPRGQHGTLMAQLICSICPDAQLYIARLEELPTMTGGDRLVTARSAAKAVDWAVNCGVNIISMSWTIQTHTTDSDDMKAFKTALEKADTANILLFGSANDQGATNQQDYFPGCWSQCIRIGGATFTGEKLAWVDKNAEYWFPGRNVPFPSKDGKSVLYESGSSVATAAATGLAGLLIYSARLLSSSAANDSPQSQDPNDRKGQFQDFQDRKVMTKAFKTMAQGEDGRFPRTDDMLNTMFKSHVQRETGKSISNIDISKLKWNRDHAKALTCLIVQIQRLQSSLAFTEESIARYCVGGYHPVRIGDLLNQGKYKVISKLGYGVYSTVWLVFDFKPRSKQHVALKILTADTFGQGRDTFEIDILRHIRSDTTRDTGKLHVLQLLDNFEHHGPNGNHVCLVFQAMGPDMSKQLLLALSYLHDTCRVIHTGMSSASAAYRHSLSSLVVDIKPQNILLQTPSIRHMFRDAPSEAFEPSRPALAPPLDFYIESAQVSSAEEDLAHSTDTDISVMLADFGTASWFDKHLTDWIQPPMLRAPEVILEAKWDCKVDIWNLGLIIWELAEGSLLFDGMWTPSGSYSPEAHLAQMTAVFGSMPSVLLGRSKNRDEFFDSDGKLLKPSIFPPCSLEKISNNDHFPDLEKKRFLDFIGSMVRLDPEQRLDAKGLLDSPWLALSI</sequence>
<evidence type="ECO:0000256" key="10">
    <source>
        <dbReference type="PROSITE-ProRule" id="PRU10141"/>
    </source>
</evidence>
<evidence type="ECO:0000256" key="8">
    <source>
        <dbReference type="ARBA" id="ARBA00048679"/>
    </source>
</evidence>
<evidence type="ECO:0000256" key="5">
    <source>
        <dbReference type="ARBA" id="ARBA00022777"/>
    </source>
</evidence>
<dbReference type="PROSITE" id="PS50011">
    <property type="entry name" value="PROTEIN_KINASE_DOM"/>
    <property type="match status" value="1"/>
</dbReference>
<evidence type="ECO:0000256" key="4">
    <source>
        <dbReference type="ARBA" id="ARBA00022741"/>
    </source>
</evidence>
<keyword evidence="3" id="KW-0808">Transferase</keyword>
<evidence type="ECO:0000256" key="7">
    <source>
        <dbReference type="ARBA" id="ARBA00047899"/>
    </source>
</evidence>
<dbReference type="GO" id="GO:0005737">
    <property type="term" value="C:cytoplasm"/>
    <property type="evidence" value="ECO:0007669"/>
    <property type="project" value="TreeGrafter"/>
</dbReference>
<feature type="active site" description="Charge relay system" evidence="9">
    <location>
        <position position="788"/>
    </location>
</feature>
<evidence type="ECO:0000256" key="1">
    <source>
        <dbReference type="ARBA" id="ARBA00012513"/>
    </source>
</evidence>
<evidence type="ECO:0000256" key="6">
    <source>
        <dbReference type="ARBA" id="ARBA00022840"/>
    </source>
</evidence>
<comment type="catalytic activity">
    <reaction evidence="7">
        <text>L-threonyl-[protein] + ATP = O-phospho-L-threonyl-[protein] + ADP + H(+)</text>
        <dbReference type="Rhea" id="RHEA:46608"/>
        <dbReference type="Rhea" id="RHEA-COMP:11060"/>
        <dbReference type="Rhea" id="RHEA-COMP:11605"/>
        <dbReference type="ChEBI" id="CHEBI:15378"/>
        <dbReference type="ChEBI" id="CHEBI:30013"/>
        <dbReference type="ChEBI" id="CHEBI:30616"/>
        <dbReference type="ChEBI" id="CHEBI:61977"/>
        <dbReference type="ChEBI" id="CHEBI:456216"/>
        <dbReference type="EC" id="2.7.11.1"/>
    </reaction>
</comment>
<feature type="compositionally biased region" description="Polar residues" evidence="11">
    <location>
        <begin position="37"/>
        <end position="48"/>
    </location>
</feature>
<keyword evidence="14" id="KW-1185">Reference proteome</keyword>
<name>A0A166X3K5_METRR</name>
<keyword evidence="6 10" id="KW-0067">ATP-binding</keyword>
<dbReference type="InterPro" id="IPR051334">
    <property type="entry name" value="SRPK"/>
</dbReference>
<dbReference type="STRING" id="1081105.A0A166X3K5"/>
<evidence type="ECO:0000313" key="14">
    <source>
        <dbReference type="Proteomes" id="UP000243498"/>
    </source>
</evidence>
<evidence type="ECO:0000256" key="9">
    <source>
        <dbReference type="PROSITE-ProRule" id="PRU01240"/>
    </source>
</evidence>
<dbReference type="Pfam" id="PF00082">
    <property type="entry name" value="Peptidase_S8"/>
    <property type="match status" value="1"/>
</dbReference>
<dbReference type="SUPFAM" id="SSF52743">
    <property type="entry name" value="Subtilisin-like"/>
    <property type="match status" value="1"/>
</dbReference>
<dbReference type="GO" id="GO:0005634">
    <property type="term" value="C:nucleus"/>
    <property type="evidence" value="ECO:0007669"/>
    <property type="project" value="TreeGrafter"/>
</dbReference>
<feature type="compositionally biased region" description="Acidic residues" evidence="11">
    <location>
        <begin position="296"/>
        <end position="311"/>
    </location>
</feature>
<feature type="region of interest" description="Disordered" evidence="11">
    <location>
        <begin position="275"/>
        <end position="331"/>
    </location>
</feature>
<dbReference type="PROSITE" id="PS51892">
    <property type="entry name" value="SUBTILASE"/>
    <property type="match status" value="1"/>
</dbReference>
<keyword evidence="9" id="KW-0645">Protease</keyword>
<evidence type="ECO:0000256" key="2">
    <source>
        <dbReference type="ARBA" id="ARBA00022527"/>
    </source>
</evidence>
<feature type="compositionally biased region" description="Basic and acidic residues" evidence="11">
    <location>
        <begin position="22"/>
        <end position="34"/>
    </location>
</feature>
<reference evidence="13 14" key="1">
    <citation type="journal article" date="2016" name="Genome Biol. Evol.">
        <title>Divergent and convergent evolution of fungal pathogenicity.</title>
        <authorList>
            <person name="Shang Y."/>
            <person name="Xiao G."/>
            <person name="Zheng P."/>
            <person name="Cen K."/>
            <person name="Zhan S."/>
            <person name="Wang C."/>
        </authorList>
    </citation>
    <scope>NUCLEOTIDE SEQUENCE [LARGE SCALE GENOMIC DNA]</scope>
    <source>
        <strain evidence="13 14">RCEF 4871</strain>
    </source>
</reference>
<keyword evidence="2" id="KW-0723">Serine/threonine-protein kinase</keyword>
<keyword evidence="4 10" id="KW-0547">Nucleotide-binding</keyword>